<dbReference type="Pfam" id="PF13483">
    <property type="entry name" value="Lactamase_B_3"/>
    <property type="match status" value="1"/>
</dbReference>
<reference evidence="1 2" key="1">
    <citation type="submission" date="2013-01" db="EMBL/GenBank/DDBJ databases">
        <authorList>
            <person name="Bench S."/>
        </authorList>
    </citation>
    <scope>NUCLEOTIDE SEQUENCE [LARGE SCALE GENOMIC DNA]</scope>
    <source>
        <strain evidence="1 2">WH 0402</strain>
    </source>
</reference>
<evidence type="ECO:0000313" key="1">
    <source>
        <dbReference type="EMBL" id="CCQ67198.1"/>
    </source>
</evidence>
<proteinExistence type="predicted"/>
<dbReference type="AlphaFoldDB" id="T2JMT1"/>
<dbReference type="PANTHER" id="PTHR39189">
    <property type="entry name" value="UPF0173 METAL-DEPENDENT HYDROLASE YTKL"/>
    <property type="match status" value="1"/>
</dbReference>
<protein>
    <recommendedName>
        <fullName evidence="3">Inactivated Zn-dependent hydrolase of the beta-lactamase fold</fullName>
    </recommendedName>
</protein>
<name>T2JMT1_CROWT</name>
<dbReference type="InterPro" id="IPR036866">
    <property type="entry name" value="RibonucZ/Hydroxyglut_hydro"/>
</dbReference>
<dbReference type="SUPFAM" id="SSF56281">
    <property type="entry name" value="Metallo-hydrolase/oxidoreductase"/>
    <property type="match status" value="1"/>
</dbReference>
<sequence>MKRRQFMRYAGASAMAATGLSVSSRFQAVSAQSKDSLSIQYLGHTAFLFTGGGIRILANPFRAIGCTAGYRLPRVEADLVIISSQMWDEGAAENLPGNPKVLYEPGVYEINGFRLQGVGIAHDRQGGKRFGTNVAWRWTQGGIRVVHLGGAAAPIDIEQKILLGSPDVALIPVGGGPKAYNANEGKQAMETLRPKVMIPTHYRTSAADEETCDIDPLAGFLNLVEDMNIKQVNNNQLRLRFEDLPKEGTLIRVLNYKPALKA</sequence>
<gene>
    <name evidence="1" type="ORF">CWATWH0402_3576</name>
</gene>
<dbReference type="Gene3D" id="3.60.15.10">
    <property type="entry name" value="Ribonuclease Z/Hydroxyacylglutathione hydrolase-like"/>
    <property type="match status" value="1"/>
</dbReference>
<dbReference type="RefSeq" id="WP_048325573.1">
    <property type="nucleotide sequence ID" value="NZ_CAQN01000559.1"/>
</dbReference>
<evidence type="ECO:0008006" key="3">
    <source>
        <dbReference type="Google" id="ProtNLM"/>
    </source>
</evidence>
<organism evidence="1 2">
    <name type="scientific">Crocosphaera watsonii WH 0402</name>
    <dbReference type="NCBI Taxonomy" id="1284629"/>
    <lineage>
        <taxon>Bacteria</taxon>
        <taxon>Bacillati</taxon>
        <taxon>Cyanobacteriota</taxon>
        <taxon>Cyanophyceae</taxon>
        <taxon>Oscillatoriophycideae</taxon>
        <taxon>Chroococcales</taxon>
        <taxon>Aphanothecaceae</taxon>
        <taxon>Crocosphaera</taxon>
    </lineage>
</organism>
<dbReference type="PANTHER" id="PTHR39189:SF1">
    <property type="entry name" value="UPF0173 METAL-DEPENDENT HYDROLASE YTKL"/>
    <property type="match status" value="1"/>
</dbReference>
<accession>T2JMT1</accession>
<evidence type="ECO:0000313" key="2">
    <source>
        <dbReference type="Proteomes" id="UP000018130"/>
    </source>
</evidence>
<reference evidence="1 2" key="2">
    <citation type="submission" date="2013-09" db="EMBL/GenBank/DDBJ databases">
        <title>Whole genome comparison of six Crocosphaera watsonii strains with differing phenotypes.</title>
        <authorList>
            <person name="Bench S.R."/>
            <person name="Heller P."/>
            <person name="Frank I."/>
            <person name="Arciniega M."/>
            <person name="Shilova I.N."/>
            <person name="Zehr J.P."/>
        </authorList>
    </citation>
    <scope>NUCLEOTIDE SEQUENCE [LARGE SCALE GENOMIC DNA]</scope>
    <source>
        <strain evidence="1 2">WH 0402</strain>
    </source>
</reference>
<dbReference type="Proteomes" id="UP000018130">
    <property type="component" value="Unassembled WGS sequence"/>
</dbReference>
<comment type="caution">
    <text evidence="1">The sequence shown here is derived from an EMBL/GenBank/DDBJ whole genome shotgun (WGS) entry which is preliminary data.</text>
</comment>
<dbReference type="EMBL" id="CAQN01000559">
    <property type="protein sequence ID" value="CCQ67198.1"/>
    <property type="molecule type" value="Genomic_DNA"/>
</dbReference>